<keyword evidence="8 11" id="KW-0378">Hydrolase</keyword>
<dbReference type="CDD" id="cd18030">
    <property type="entry name" value="DEXHc_RE_I_HsdR"/>
    <property type="match status" value="1"/>
</dbReference>
<evidence type="ECO:0000256" key="4">
    <source>
        <dbReference type="ARBA" id="ARBA00022722"/>
    </source>
</evidence>
<dbReference type="SUPFAM" id="SSF52540">
    <property type="entry name" value="P-loop containing nucleoside triphosphate hydrolases"/>
    <property type="match status" value="2"/>
</dbReference>
<dbReference type="PANTHER" id="PTHR30195">
    <property type="entry name" value="TYPE I SITE-SPECIFIC DEOXYRIBONUCLEASE PROTEIN SUBUNIT M AND R"/>
    <property type="match status" value="1"/>
</dbReference>
<dbReference type="EMBL" id="JACJKY010000008">
    <property type="protein sequence ID" value="MBM6920836.1"/>
    <property type="molecule type" value="Genomic_DNA"/>
</dbReference>
<dbReference type="Pfam" id="PF18766">
    <property type="entry name" value="SWI2_SNF2"/>
    <property type="match status" value="1"/>
</dbReference>
<dbReference type="Pfam" id="PF22679">
    <property type="entry name" value="T1R_D3-like"/>
    <property type="match status" value="1"/>
</dbReference>
<dbReference type="RefSeq" id="WP_243415338.1">
    <property type="nucleotide sequence ID" value="NZ_JACJKY010000008.1"/>
</dbReference>
<dbReference type="InterPro" id="IPR007409">
    <property type="entry name" value="Restrct_endonuc_type1_HsdR_N"/>
</dbReference>
<evidence type="ECO:0000256" key="6">
    <source>
        <dbReference type="ARBA" id="ARBA00022747"/>
    </source>
</evidence>
<evidence type="ECO:0000256" key="11">
    <source>
        <dbReference type="RuleBase" id="RU364115"/>
    </source>
</evidence>
<dbReference type="InterPro" id="IPR040980">
    <property type="entry name" value="SWI2_SNF2"/>
</dbReference>
<evidence type="ECO:0000313" key="13">
    <source>
        <dbReference type="EMBL" id="MBM6920836.1"/>
    </source>
</evidence>
<dbReference type="EC" id="3.1.21.3" evidence="11"/>
<sequence>MFTEADFEIMVYQTIAKNGWKYIPAEQLPRQHSDVMVESMVKDALIRLNPVIAEDPSRADEVIYKLRTLILSAQANNLIAANEEFKKLVFENNSFPFGENGRSVSIDFFGSLTPERLALNEYVVTNQWVYPKAEGGKRLDIVLLINGFPIAIGELKTPVREAISWMDGAGDILAYEKSIPQMFVTNVFNFASEGKCFRYSSVNAPLTVWGPWHTEEHKSEGTMAQVQESITDMMKPEIIMDIFRFFTLFATDKKHRKYKIICRYQQFEGANAIVQRVLEGKNKQGLIWHFQGSGKSLLMVFAAQKLRMMPELKAPTVVIVDDRIDLETQITATFNASDIPNLAKAGSKEELIEFFKADMRKILITTIFKFGEVEGVLNSRDNIILMVDEAHRTQEGDLGEKMRKALPNAFFFGLTGTPINKLDKNTFRTFGSLSDASGYMSRYSFADSIRDGATLPLNFEPVPVDLHVNQDVVDEAFDRMAREAGLTREERSDVARRVRMEAIMKSPERIAKVCAHIANHFLTKIDPNGFKGQVVCYDRECCLLYKRELDKYLGEYATTIVMDTNNDKEDRYREWRRDRDEEAKVLDNFRDPRHPLKLVIVTSKLLTGFDAPILQVMYLDKPMKDHTLLQAICRTNRVYGHDKNNGLIVDYIGIFDDVARALDFDEKSIQKVISNIEEVKRKFPALMNKCLEYFIGVDRTVEGWEGLMAAQQCLPTNKEKDEFGAHYRVVNRAFNALSPDPFLDEYRYDYRWLSKVYESIRPVDNRGQLIWASVGAKTMELVHENITVEDVHEASDRDILELDADLIDDFIQGREGAQKKAKKIEIDLVARILTHTDDPRFIKLGERLEELREKHEQGLITSIEFLKHLLELAHDAVKAEKEVVPVAEVDRGKAALTELFNGVKNSNTPIIVERIVKDIDDIVRIVRFDGWQDTVAGRKEVKKALRSVVSVKYKIKDREVFDKAYQYVEQYY</sequence>
<comment type="caution">
    <text evidence="13">The sequence shown here is derived from an EMBL/GenBank/DDBJ whole genome shotgun (WGS) entry which is preliminary data.</text>
</comment>
<name>A0A938X5Z8_9FIRM</name>
<evidence type="ECO:0000313" key="14">
    <source>
        <dbReference type="Proteomes" id="UP000774750"/>
    </source>
</evidence>
<dbReference type="GO" id="GO:0005524">
    <property type="term" value="F:ATP binding"/>
    <property type="evidence" value="ECO:0007669"/>
    <property type="project" value="UniProtKB-KW"/>
</dbReference>
<keyword evidence="14" id="KW-1185">Reference proteome</keyword>
<dbReference type="InterPro" id="IPR055180">
    <property type="entry name" value="HsdR_RecA-like_helicase_dom_2"/>
</dbReference>
<keyword evidence="10 11" id="KW-0238">DNA-binding</keyword>
<dbReference type="InterPro" id="IPR027417">
    <property type="entry name" value="P-loop_NTPase"/>
</dbReference>
<feature type="domain" description="Helicase ATP-binding" evidence="12">
    <location>
        <begin position="276"/>
        <end position="436"/>
    </location>
</feature>
<protein>
    <recommendedName>
        <fullName evidence="11">Type I restriction enzyme endonuclease subunit</fullName>
        <shortName evidence="11">R protein</shortName>
        <ecNumber evidence="11">3.1.21.3</ecNumber>
    </recommendedName>
    <alternativeName>
        <fullName evidence="11">Type-1 restriction enzyme R protein</fullName>
    </alternativeName>
</protein>
<keyword evidence="7" id="KW-0255">Endonuclease</keyword>
<accession>A0A938X5Z8</accession>
<dbReference type="GO" id="GO:0003677">
    <property type="term" value="F:DNA binding"/>
    <property type="evidence" value="ECO:0007669"/>
    <property type="project" value="UniProtKB-KW"/>
</dbReference>
<dbReference type="InterPro" id="IPR014001">
    <property type="entry name" value="Helicase_ATP-bd"/>
</dbReference>
<reference evidence="13" key="2">
    <citation type="journal article" date="2021" name="Sci. Rep.">
        <title>The distribution of antibiotic resistance genes in chicken gut microbiota commensals.</title>
        <authorList>
            <person name="Juricova H."/>
            <person name="Matiasovicova J."/>
            <person name="Kubasova T."/>
            <person name="Cejkova D."/>
            <person name="Rychlik I."/>
        </authorList>
    </citation>
    <scope>NUCLEOTIDE SEQUENCE</scope>
    <source>
        <strain evidence="13">An559</strain>
    </source>
</reference>
<proteinExistence type="inferred from homology"/>
<reference evidence="13" key="1">
    <citation type="submission" date="2020-08" db="EMBL/GenBank/DDBJ databases">
        <authorList>
            <person name="Cejkova D."/>
            <person name="Kubasova T."/>
            <person name="Jahodarova E."/>
            <person name="Rychlik I."/>
        </authorList>
    </citation>
    <scope>NUCLEOTIDE SEQUENCE</scope>
    <source>
        <strain evidence="13">An559</strain>
    </source>
</reference>
<evidence type="ECO:0000256" key="3">
    <source>
        <dbReference type="ARBA" id="ARBA00011296"/>
    </source>
</evidence>
<evidence type="ECO:0000256" key="7">
    <source>
        <dbReference type="ARBA" id="ARBA00022759"/>
    </source>
</evidence>
<dbReference type="PANTHER" id="PTHR30195:SF15">
    <property type="entry name" value="TYPE I RESTRICTION ENZYME HINDI ENDONUCLEASE SUBUNIT"/>
    <property type="match status" value="1"/>
</dbReference>
<dbReference type="GO" id="GO:0009307">
    <property type="term" value="P:DNA restriction-modification system"/>
    <property type="evidence" value="ECO:0007669"/>
    <property type="project" value="UniProtKB-KW"/>
</dbReference>
<comment type="similarity">
    <text evidence="2 11">Belongs to the HsdR family.</text>
</comment>
<evidence type="ECO:0000256" key="10">
    <source>
        <dbReference type="ARBA" id="ARBA00023125"/>
    </source>
</evidence>
<keyword evidence="6 11" id="KW-0680">Restriction system</keyword>
<dbReference type="Gene3D" id="3.40.50.300">
    <property type="entry name" value="P-loop containing nucleotide triphosphate hydrolases"/>
    <property type="match status" value="2"/>
</dbReference>
<comment type="function">
    <text evidence="11">Subunit R is required for both nuclease and ATPase activities, but not for modification.</text>
</comment>
<evidence type="ECO:0000259" key="12">
    <source>
        <dbReference type="PROSITE" id="PS51192"/>
    </source>
</evidence>
<dbReference type="Gene3D" id="3.90.1570.50">
    <property type="match status" value="1"/>
</dbReference>
<dbReference type="CDD" id="cd22332">
    <property type="entry name" value="HsdR_N"/>
    <property type="match status" value="1"/>
</dbReference>
<keyword evidence="5 11" id="KW-0547">Nucleotide-binding</keyword>
<evidence type="ECO:0000256" key="2">
    <source>
        <dbReference type="ARBA" id="ARBA00008598"/>
    </source>
</evidence>
<dbReference type="AlphaFoldDB" id="A0A938X5Z8"/>
<dbReference type="NCBIfam" id="TIGR00348">
    <property type="entry name" value="hsdR"/>
    <property type="match status" value="1"/>
</dbReference>
<dbReference type="SMART" id="SM00487">
    <property type="entry name" value="DEXDc"/>
    <property type="match status" value="1"/>
</dbReference>
<evidence type="ECO:0000256" key="8">
    <source>
        <dbReference type="ARBA" id="ARBA00022801"/>
    </source>
</evidence>
<comment type="subunit">
    <text evidence="3 11">The type I restriction/modification system is composed of three polypeptides R, M and S.</text>
</comment>
<gene>
    <name evidence="13" type="ORF">H6A12_06690</name>
</gene>
<comment type="catalytic activity">
    <reaction evidence="1 11">
        <text>Endonucleolytic cleavage of DNA to give random double-stranded fragments with terminal 5'-phosphates, ATP is simultaneously hydrolyzed.</text>
        <dbReference type="EC" id="3.1.21.3"/>
    </reaction>
</comment>
<dbReference type="PROSITE" id="PS51192">
    <property type="entry name" value="HELICASE_ATP_BIND_1"/>
    <property type="match status" value="1"/>
</dbReference>
<organism evidence="13 14">
    <name type="scientific">Merdimmobilis hominis</name>
    <dbReference type="NCBI Taxonomy" id="2897707"/>
    <lineage>
        <taxon>Bacteria</taxon>
        <taxon>Bacillati</taxon>
        <taxon>Bacillota</taxon>
        <taxon>Clostridia</taxon>
        <taxon>Eubacteriales</taxon>
        <taxon>Oscillospiraceae</taxon>
        <taxon>Merdimmobilis</taxon>
    </lineage>
</organism>
<dbReference type="CDD" id="cd18800">
    <property type="entry name" value="SF2_C_EcoR124I-like"/>
    <property type="match status" value="1"/>
</dbReference>
<keyword evidence="9 11" id="KW-0067">ATP-binding</keyword>
<evidence type="ECO:0000256" key="5">
    <source>
        <dbReference type="ARBA" id="ARBA00022741"/>
    </source>
</evidence>
<dbReference type="Proteomes" id="UP000774750">
    <property type="component" value="Unassembled WGS sequence"/>
</dbReference>
<keyword evidence="4" id="KW-0540">Nuclease</keyword>
<evidence type="ECO:0000256" key="9">
    <source>
        <dbReference type="ARBA" id="ARBA00022840"/>
    </source>
</evidence>
<dbReference type="InterPro" id="IPR051268">
    <property type="entry name" value="Type-I_R_enzyme_R_subunit"/>
</dbReference>
<evidence type="ECO:0000256" key="1">
    <source>
        <dbReference type="ARBA" id="ARBA00000851"/>
    </source>
</evidence>
<dbReference type="Pfam" id="PF04313">
    <property type="entry name" value="HSDR_N"/>
    <property type="match status" value="1"/>
</dbReference>
<dbReference type="InterPro" id="IPR004473">
    <property type="entry name" value="Restrct_endonuc_typeI_HsdR"/>
</dbReference>
<dbReference type="GO" id="GO:0009035">
    <property type="term" value="F:type I site-specific deoxyribonuclease activity"/>
    <property type="evidence" value="ECO:0007669"/>
    <property type="project" value="UniProtKB-EC"/>
</dbReference>